<keyword evidence="4" id="KW-1185">Reference proteome</keyword>
<evidence type="ECO:0008006" key="5">
    <source>
        <dbReference type="Google" id="ProtNLM"/>
    </source>
</evidence>
<dbReference type="EMBL" id="JBHTGL010000008">
    <property type="protein sequence ID" value="MFD0626725.1"/>
    <property type="molecule type" value="Genomic_DNA"/>
</dbReference>
<proteinExistence type="predicted"/>
<feature type="compositionally biased region" description="Low complexity" evidence="2">
    <location>
        <begin position="49"/>
        <end position="58"/>
    </location>
</feature>
<organism evidence="3 4">
    <name type="scientific">Streptomyces sanglieri</name>
    <dbReference type="NCBI Taxonomy" id="193460"/>
    <lineage>
        <taxon>Bacteria</taxon>
        <taxon>Bacillati</taxon>
        <taxon>Actinomycetota</taxon>
        <taxon>Actinomycetes</taxon>
        <taxon>Kitasatosporales</taxon>
        <taxon>Streptomycetaceae</taxon>
        <taxon>Streptomyces</taxon>
    </lineage>
</organism>
<protein>
    <recommendedName>
        <fullName evidence="5">Integrase</fullName>
    </recommendedName>
</protein>
<dbReference type="Proteomes" id="UP001596915">
    <property type="component" value="Unassembled WGS sequence"/>
</dbReference>
<dbReference type="SUPFAM" id="SSF56349">
    <property type="entry name" value="DNA breaking-rejoining enzymes"/>
    <property type="match status" value="1"/>
</dbReference>
<name>A0ABW2WYX0_9ACTN</name>
<evidence type="ECO:0000256" key="1">
    <source>
        <dbReference type="ARBA" id="ARBA00023172"/>
    </source>
</evidence>
<sequence>MAHAAGAGLKDIQEMPGHSSITTTSDTYTSLLPEAEPAPPPRTPDARRAPSPARPTSSCWMMPIRWAIFGRSTPRPLTHRSRKRPRTRSPRPGRAPPWERNPRSER</sequence>
<comment type="caution">
    <text evidence="3">The sequence shown here is derived from an EMBL/GenBank/DDBJ whole genome shotgun (WGS) entry which is preliminary data.</text>
</comment>
<feature type="compositionally biased region" description="Low complexity" evidence="2">
    <location>
        <begin position="19"/>
        <end position="35"/>
    </location>
</feature>
<reference evidence="4" key="1">
    <citation type="journal article" date="2019" name="Int. J. Syst. Evol. Microbiol.">
        <title>The Global Catalogue of Microorganisms (GCM) 10K type strain sequencing project: providing services to taxonomists for standard genome sequencing and annotation.</title>
        <authorList>
            <consortium name="The Broad Institute Genomics Platform"/>
            <consortium name="The Broad Institute Genome Sequencing Center for Infectious Disease"/>
            <person name="Wu L."/>
            <person name="Ma J."/>
        </authorList>
    </citation>
    <scope>NUCLEOTIDE SEQUENCE [LARGE SCALE GENOMIC DNA]</scope>
    <source>
        <strain evidence="4">JCM 12607</strain>
    </source>
</reference>
<feature type="region of interest" description="Disordered" evidence="2">
    <location>
        <begin position="1"/>
        <end position="106"/>
    </location>
</feature>
<dbReference type="InterPro" id="IPR013762">
    <property type="entry name" value="Integrase-like_cat_sf"/>
</dbReference>
<dbReference type="InterPro" id="IPR011010">
    <property type="entry name" value="DNA_brk_join_enz"/>
</dbReference>
<evidence type="ECO:0000313" key="3">
    <source>
        <dbReference type="EMBL" id="MFD0626725.1"/>
    </source>
</evidence>
<accession>A0ABW2WYX0</accession>
<feature type="compositionally biased region" description="Basic residues" evidence="2">
    <location>
        <begin position="77"/>
        <end position="91"/>
    </location>
</feature>
<gene>
    <name evidence="3" type="ORF">ACFQ2K_32535</name>
</gene>
<evidence type="ECO:0000256" key="2">
    <source>
        <dbReference type="SAM" id="MobiDB-lite"/>
    </source>
</evidence>
<dbReference type="Gene3D" id="1.10.443.10">
    <property type="entry name" value="Intergrase catalytic core"/>
    <property type="match status" value="1"/>
</dbReference>
<keyword evidence="1" id="KW-0233">DNA recombination</keyword>
<evidence type="ECO:0000313" key="4">
    <source>
        <dbReference type="Proteomes" id="UP001596915"/>
    </source>
</evidence>